<sequence length="444" mass="49632">MDDSIFKAYDVRGVYPETIDEEIAQKIGQAFVMQFNLKKVAFGRDGRLSSPQIEKALTEGAKKAGADVTHLGIISTDMIYFLSGSDDFDGLAIVTASHNPKDNNGFKFILKGAKAVSGDEGLFNMRDLINSNNLKEAEKIGMENSREIYNEYAEKLNSLVDISKIKPLKVVLDAGSGVAYFIAQKVFKNLPIKLIPLCGEIDGNFPYHQPSPIEDKNLVDIKKKVVEEEADLGLAFDGDGDRVFLIDEKGENLSSTITTAMIAKRMLKRHPGSRILYNLLCGWVVKETIQKNGGVPEVTKVGHSLIKTKMRKEDGLFAGEHSGHYYFKDLYYADSGMLASLVIMELISEEGKPLSEIAHKYNKYFLSGEINSEVKNQEGKIEEIKNKYKDGQQSELDGISVEYTDWRFNVRPSNTEPLLRLNVEAKSKELLEQKKDELLALIRA</sequence>
<keyword evidence="7" id="KW-0175">Coiled coil</keyword>
<dbReference type="Gene3D" id="3.40.120.10">
    <property type="entry name" value="Alpha-D-Glucose-1,6-Bisphosphate, subunit A, domain 3"/>
    <property type="match status" value="3"/>
</dbReference>
<keyword evidence="4" id="KW-0479">Metal-binding</keyword>
<dbReference type="PANTHER" id="PTHR43771:SF1">
    <property type="entry name" value="PHOSPHOMANNOMUTASE"/>
    <property type="match status" value="1"/>
</dbReference>
<evidence type="ECO:0000313" key="12">
    <source>
        <dbReference type="EMBL" id="KKQ18700.1"/>
    </source>
</evidence>
<evidence type="ECO:0000256" key="3">
    <source>
        <dbReference type="ARBA" id="ARBA00022553"/>
    </source>
</evidence>
<name>A0A0G0FY36_9BACT</name>
<dbReference type="Gene3D" id="3.30.310.50">
    <property type="entry name" value="Alpha-D-phosphohexomutase, C-terminal domain"/>
    <property type="match status" value="1"/>
</dbReference>
<keyword evidence="3" id="KW-0597">Phosphoprotein</keyword>
<evidence type="ECO:0000256" key="2">
    <source>
        <dbReference type="ARBA" id="ARBA00010231"/>
    </source>
</evidence>
<dbReference type="SUPFAM" id="SSF55957">
    <property type="entry name" value="Phosphoglucomutase, C-terminal domain"/>
    <property type="match status" value="1"/>
</dbReference>
<dbReference type="PATRIC" id="fig|1618331.3.peg.125"/>
<evidence type="ECO:0000256" key="7">
    <source>
        <dbReference type="SAM" id="Coils"/>
    </source>
</evidence>
<dbReference type="AlphaFoldDB" id="A0A0G0FY36"/>
<dbReference type="CDD" id="cd03089">
    <property type="entry name" value="PMM_PGM"/>
    <property type="match status" value="1"/>
</dbReference>
<comment type="similarity">
    <text evidence="2">Belongs to the phosphohexose mutase family.</text>
</comment>
<dbReference type="SUPFAM" id="SSF53738">
    <property type="entry name" value="Phosphoglucomutase, first 3 domains"/>
    <property type="match status" value="3"/>
</dbReference>
<feature type="domain" description="Alpha-D-phosphohexomutase alpha/beta/alpha" evidence="9">
    <location>
        <begin position="5"/>
        <end position="116"/>
    </location>
</feature>
<dbReference type="Pfam" id="PF00408">
    <property type="entry name" value="PGM_PMM_IV"/>
    <property type="match status" value="1"/>
</dbReference>
<feature type="domain" description="Alpha-D-phosphohexomutase alpha/beta/alpha" evidence="10">
    <location>
        <begin position="151"/>
        <end position="250"/>
    </location>
</feature>
<evidence type="ECO:0000259" key="9">
    <source>
        <dbReference type="Pfam" id="PF02878"/>
    </source>
</evidence>
<reference evidence="12 13" key="1">
    <citation type="journal article" date="2015" name="Nature">
        <title>rRNA introns, odd ribosomes, and small enigmatic genomes across a large radiation of phyla.</title>
        <authorList>
            <person name="Brown C.T."/>
            <person name="Hug L.A."/>
            <person name="Thomas B.C."/>
            <person name="Sharon I."/>
            <person name="Castelle C.J."/>
            <person name="Singh A."/>
            <person name="Wilkins M.J."/>
            <person name="Williams K.H."/>
            <person name="Banfield J.F."/>
        </authorList>
    </citation>
    <scope>NUCLEOTIDE SEQUENCE [LARGE SCALE GENOMIC DNA]</scope>
</reference>
<dbReference type="GO" id="GO:0016868">
    <property type="term" value="F:intramolecular phosphotransferase activity"/>
    <property type="evidence" value="ECO:0007669"/>
    <property type="project" value="InterPro"/>
</dbReference>
<comment type="caution">
    <text evidence="12">The sequence shown here is derived from an EMBL/GenBank/DDBJ whole genome shotgun (WGS) entry which is preliminary data.</text>
</comment>
<dbReference type="Pfam" id="PF02880">
    <property type="entry name" value="PGM_PMM_III"/>
    <property type="match status" value="1"/>
</dbReference>
<evidence type="ECO:0000256" key="1">
    <source>
        <dbReference type="ARBA" id="ARBA00001946"/>
    </source>
</evidence>
<evidence type="ECO:0000256" key="6">
    <source>
        <dbReference type="ARBA" id="ARBA00023235"/>
    </source>
</evidence>
<evidence type="ECO:0000256" key="4">
    <source>
        <dbReference type="ARBA" id="ARBA00022723"/>
    </source>
</evidence>
<dbReference type="InterPro" id="IPR005841">
    <property type="entry name" value="Alpha-D-phosphohexomutase_SF"/>
</dbReference>
<comment type="cofactor">
    <cofactor evidence="1">
        <name>Mg(2+)</name>
        <dbReference type="ChEBI" id="CHEBI:18420"/>
    </cofactor>
</comment>
<dbReference type="GO" id="GO:0046872">
    <property type="term" value="F:metal ion binding"/>
    <property type="evidence" value="ECO:0007669"/>
    <property type="project" value="UniProtKB-KW"/>
</dbReference>
<organism evidence="12 13">
    <name type="scientific">Berkelbacteria bacterium GW2011_GWA1_36_9</name>
    <dbReference type="NCBI Taxonomy" id="1618331"/>
    <lineage>
        <taxon>Bacteria</taxon>
        <taxon>Candidatus Berkelbacteria</taxon>
    </lineage>
</organism>
<evidence type="ECO:0000256" key="5">
    <source>
        <dbReference type="ARBA" id="ARBA00022842"/>
    </source>
</evidence>
<keyword evidence="5" id="KW-0460">Magnesium</keyword>
<protein>
    <submittedName>
        <fullName evidence="12">Phosphomannomutase</fullName>
    </submittedName>
</protein>
<dbReference type="Pfam" id="PF02878">
    <property type="entry name" value="PGM_PMM_I"/>
    <property type="match status" value="1"/>
</dbReference>
<dbReference type="InterPro" id="IPR016055">
    <property type="entry name" value="A-D-PHexomutase_a/b/a-I/II/III"/>
</dbReference>
<evidence type="ECO:0000259" key="10">
    <source>
        <dbReference type="Pfam" id="PF02879"/>
    </source>
</evidence>
<dbReference type="InterPro" id="IPR005845">
    <property type="entry name" value="A-D-PHexomutase_a/b/a-II"/>
</dbReference>
<dbReference type="InterPro" id="IPR005843">
    <property type="entry name" value="A-D-PHexomutase_C"/>
</dbReference>
<accession>A0A0G0FY36</accession>
<feature type="domain" description="Alpha-D-phosphohexomutase C-terminal" evidence="8">
    <location>
        <begin position="369"/>
        <end position="439"/>
    </location>
</feature>
<keyword evidence="6" id="KW-0413">Isomerase</keyword>
<evidence type="ECO:0000313" key="13">
    <source>
        <dbReference type="Proteomes" id="UP000034508"/>
    </source>
</evidence>
<feature type="domain" description="Alpha-D-phosphohexomutase alpha/beta/alpha" evidence="11">
    <location>
        <begin position="259"/>
        <end position="364"/>
    </location>
</feature>
<dbReference type="GO" id="GO:0005975">
    <property type="term" value="P:carbohydrate metabolic process"/>
    <property type="evidence" value="ECO:0007669"/>
    <property type="project" value="InterPro"/>
</dbReference>
<dbReference type="InterPro" id="IPR005846">
    <property type="entry name" value="A-D-PHexomutase_a/b/a-III"/>
</dbReference>
<feature type="coiled-coil region" evidence="7">
    <location>
        <begin position="367"/>
        <end position="394"/>
    </location>
</feature>
<dbReference type="EMBL" id="LBSM01000002">
    <property type="protein sequence ID" value="KKQ18700.1"/>
    <property type="molecule type" value="Genomic_DNA"/>
</dbReference>
<dbReference type="InterPro" id="IPR036900">
    <property type="entry name" value="A-D-PHexomutase_C_sf"/>
</dbReference>
<gene>
    <name evidence="12" type="ORF">US31_C0002G0045</name>
</gene>
<dbReference type="PRINTS" id="PR00509">
    <property type="entry name" value="PGMPMM"/>
</dbReference>
<dbReference type="Pfam" id="PF02879">
    <property type="entry name" value="PGM_PMM_II"/>
    <property type="match status" value="1"/>
</dbReference>
<dbReference type="InterPro" id="IPR005844">
    <property type="entry name" value="A-D-PHexomutase_a/b/a-I"/>
</dbReference>
<evidence type="ECO:0000259" key="11">
    <source>
        <dbReference type="Pfam" id="PF02880"/>
    </source>
</evidence>
<dbReference type="Proteomes" id="UP000034508">
    <property type="component" value="Unassembled WGS sequence"/>
</dbReference>
<proteinExistence type="inferred from homology"/>
<evidence type="ECO:0000259" key="8">
    <source>
        <dbReference type="Pfam" id="PF00408"/>
    </source>
</evidence>
<dbReference type="PANTHER" id="PTHR43771">
    <property type="entry name" value="PHOSPHOMANNOMUTASE"/>
    <property type="match status" value="1"/>
</dbReference>